<dbReference type="InterPro" id="IPR036291">
    <property type="entry name" value="NAD(P)-bd_dom_sf"/>
</dbReference>
<dbReference type="InterPro" id="IPR013154">
    <property type="entry name" value="ADH-like_N"/>
</dbReference>
<keyword evidence="4" id="KW-1185">Reference proteome</keyword>
<dbReference type="EMBL" id="JACHLZ010000001">
    <property type="protein sequence ID" value="MBB5830564.1"/>
    <property type="molecule type" value="Genomic_DNA"/>
</dbReference>
<accession>A0A841ABJ2</accession>
<dbReference type="Pfam" id="PF08240">
    <property type="entry name" value="ADH_N"/>
    <property type="match status" value="1"/>
</dbReference>
<dbReference type="Pfam" id="PF13602">
    <property type="entry name" value="ADH_zinc_N_2"/>
    <property type="match status" value="1"/>
</dbReference>
<sequence>MTIAVRAAGVNPADVKRREGAFGTSGALPQAMGPEAAGVVTALGEGVTRFALGDAVLGGPARGRGAFAGHTVLRASDAALLPEGVPFEVAATLPVAGTTSFDLVHHLDLAPGASVLVLGAGGGVGHLVLQIAAARGLSAVGVASASKRTLIEGTGARFVPSGASAPAAARALLPTGADLLIDLVGGEPLRALAPLAASPDSLVSAADEAAASALGGSGRRRRDDALAGIVALVASGQVTPQIVDTYPLARATEAIARVEAGHLGGKIVILP</sequence>
<dbReference type="SUPFAM" id="SSF51735">
    <property type="entry name" value="NAD(P)-binding Rossmann-fold domains"/>
    <property type="match status" value="1"/>
</dbReference>
<dbReference type="SUPFAM" id="SSF50129">
    <property type="entry name" value="GroES-like"/>
    <property type="match status" value="1"/>
</dbReference>
<dbReference type="PANTHER" id="PTHR44154:SF1">
    <property type="entry name" value="QUINONE OXIDOREDUCTASE"/>
    <property type="match status" value="1"/>
</dbReference>
<name>A0A841ABJ2_9MICO</name>
<dbReference type="Gene3D" id="3.40.50.720">
    <property type="entry name" value="NAD(P)-binding Rossmann-like Domain"/>
    <property type="match status" value="1"/>
</dbReference>
<dbReference type="AlphaFoldDB" id="A0A841ABJ2"/>
<evidence type="ECO:0000313" key="3">
    <source>
        <dbReference type="EMBL" id="MBB5830564.1"/>
    </source>
</evidence>
<dbReference type="InterPro" id="IPR020843">
    <property type="entry name" value="ER"/>
</dbReference>
<feature type="domain" description="Enoyl reductase (ER)" evidence="2">
    <location>
        <begin position="1"/>
        <end position="269"/>
    </location>
</feature>
<gene>
    <name evidence="3" type="ORF">HNR70_000377</name>
</gene>
<comment type="caution">
    <text evidence="3">The sequence shown here is derived from an EMBL/GenBank/DDBJ whole genome shotgun (WGS) entry which is preliminary data.</text>
</comment>
<proteinExistence type="predicted"/>
<dbReference type="Gene3D" id="3.90.180.10">
    <property type="entry name" value="Medium-chain alcohol dehydrogenases, catalytic domain"/>
    <property type="match status" value="1"/>
</dbReference>
<dbReference type="InterPro" id="IPR051603">
    <property type="entry name" value="Zinc-ADH_QOR/CCCR"/>
</dbReference>
<evidence type="ECO:0000259" key="2">
    <source>
        <dbReference type="SMART" id="SM00829"/>
    </source>
</evidence>
<dbReference type="InterPro" id="IPR011032">
    <property type="entry name" value="GroES-like_sf"/>
</dbReference>
<keyword evidence="1" id="KW-0521">NADP</keyword>
<dbReference type="PANTHER" id="PTHR44154">
    <property type="entry name" value="QUINONE OXIDOREDUCTASE"/>
    <property type="match status" value="1"/>
</dbReference>
<protein>
    <submittedName>
        <fullName evidence="3">NADPH:quinone reductase-like Zn-dependent oxidoreductase</fullName>
    </submittedName>
</protein>
<dbReference type="SMART" id="SM00829">
    <property type="entry name" value="PKS_ER"/>
    <property type="match status" value="1"/>
</dbReference>
<dbReference type="GO" id="GO:0016491">
    <property type="term" value="F:oxidoreductase activity"/>
    <property type="evidence" value="ECO:0007669"/>
    <property type="project" value="InterPro"/>
</dbReference>
<reference evidence="3 4" key="1">
    <citation type="submission" date="2020-08" db="EMBL/GenBank/DDBJ databases">
        <title>Sequencing the genomes of 1000 actinobacteria strains.</title>
        <authorList>
            <person name="Klenk H.-P."/>
        </authorList>
    </citation>
    <scope>NUCLEOTIDE SEQUENCE [LARGE SCALE GENOMIC DNA]</scope>
    <source>
        <strain evidence="3 4">DSM 28796</strain>
    </source>
</reference>
<dbReference type="Proteomes" id="UP000588158">
    <property type="component" value="Unassembled WGS sequence"/>
</dbReference>
<dbReference type="RefSeq" id="WP_246375121.1">
    <property type="nucleotide sequence ID" value="NZ_JACHLZ010000001.1"/>
</dbReference>
<evidence type="ECO:0000313" key="4">
    <source>
        <dbReference type="Proteomes" id="UP000588158"/>
    </source>
</evidence>
<organism evidence="3 4">
    <name type="scientific">Brachybacterium aquaticum</name>
    <dbReference type="NCBI Taxonomy" id="1432564"/>
    <lineage>
        <taxon>Bacteria</taxon>
        <taxon>Bacillati</taxon>
        <taxon>Actinomycetota</taxon>
        <taxon>Actinomycetes</taxon>
        <taxon>Micrococcales</taxon>
        <taxon>Dermabacteraceae</taxon>
        <taxon>Brachybacterium</taxon>
    </lineage>
</organism>
<evidence type="ECO:0000256" key="1">
    <source>
        <dbReference type="ARBA" id="ARBA00022857"/>
    </source>
</evidence>